<gene>
    <name evidence="1" type="ORF">MetMK1DRAFT_00031450</name>
</gene>
<keyword evidence="2" id="KW-1185">Reference proteome</keyword>
<dbReference type="Pfam" id="PF03745">
    <property type="entry name" value="DUF309"/>
    <property type="match status" value="1"/>
</dbReference>
<dbReference type="Gene3D" id="1.10.3450.10">
    <property type="entry name" value="TTHA0068-like"/>
    <property type="match status" value="1"/>
</dbReference>
<organism evidence="1 2">
    <name type="scientific">Metallosphaera yellowstonensis MK1</name>
    <dbReference type="NCBI Taxonomy" id="671065"/>
    <lineage>
        <taxon>Archaea</taxon>
        <taxon>Thermoproteota</taxon>
        <taxon>Thermoprotei</taxon>
        <taxon>Sulfolobales</taxon>
        <taxon>Sulfolobaceae</taxon>
        <taxon>Metallosphaera</taxon>
    </lineage>
</organism>
<dbReference type="RefSeq" id="WP_009075402.1">
    <property type="nucleotide sequence ID" value="NZ_JH597770.1"/>
</dbReference>
<protein>
    <recommendedName>
        <fullName evidence="3">DUF309 domain-containing protein</fullName>
    </recommendedName>
</protein>
<dbReference type="InterPro" id="IPR005500">
    <property type="entry name" value="DUF309"/>
</dbReference>
<evidence type="ECO:0000313" key="1">
    <source>
        <dbReference type="EMBL" id="EHP68700.1"/>
    </source>
</evidence>
<evidence type="ECO:0000313" key="2">
    <source>
        <dbReference type="Proteomes" id="UP000003980"/>
    </source>
</evidence>
<dbReference type="eggNOG" id="arCOG03705">
    <property type="taxonomic scope" value="Archaea"/>
</dbReference>
<dbReference type="EMBL" id="JH597770">
    <property type="protein sequence ID" value="EHP68700.1"/>
    <property type="molecule type" value="Genomic_DNA"/>
</dbReference>
<dbReference type="SUPFAM" id="SSF140663">
    <property type="entry name" value="TTHA0068-like"/>
    <property type="match status" value="1"/>
</dbReference>
<dbReference type="InterPro" id="IPR023203">
    <property type="entry name" value="TTHA0068_sf"/>
</dbReference>
<reference evidence="1 2" key="1">
    <citation type="submission" date="2012-01" db="EMBL/GenBank/DDBJ databases">
        <title>Improved High-Quality Draft sequence of Metallosphaera yellowstonensis MK1.</title>
        <authorList>
            <consortium name="US DOE Joint Genome Institute"/>
            <person name="Lucas S."/>
            <person name="Han J."/>
            <person name="Cheng J.-F."/>
            <person name="Goodwin L."/>
            <person name="Pitluck S."/>
            <person name="Peters L."/>
            <person name="Teshima H."/>
            <person name="Detter J.C."/>
            <person name="Han C."/>
            <person name="Tapia R."/>
            <person name="Land M."/>
            <person name="Hauser L."/>
            <person name="Kyrpides N."/>
            <person name="Kozubal M."/>
            <person name="Macur R.E."/>
            <person name="Jay Z."/>
            <person name="Inskeep W."/>
            <person name="Woyke T."/>
        </authorList>
    </citation>
    <scope>NUCLEOTIDE SEQUENCE [LARGE SCALE GENOMIC DNA]</scope>
    <source>
        <strain evidence="1 2">MK1</strain>
    </source>
</reference>
<dbReference type="OrthoDB" id="28179at2157"/>
<dbReference type="HOGENOM" id="CLU_2021601_0_0_2"/>
<sequence length="145" mass="17054">MTRFLLFYPLDKQVTLQSSVGFKIVEVRECLYKEVDVIGDLEEAKKSLGDPLFVIEVGKTKESLWDLLNQCRFWEAHELLEEVWRRSQGYEKKYLQALILLMASMIKFRKSWRVSDEILERALSLISELPEDLLPLLYVRLGLNT</sequence>
<dbReference type="STRING" id="671065.MetMK1DRAFT_00031450"/>
<dbReference type="Proteomes" id="UP000003980">
    <property type="component" value="Unassembled WGS sequence"/>
</dbReference>
<proteinExistence type="predicted"/>
<name>H2C974_9CREN</name>
<evidence type="ECO:0008006" key="3">
    <source>
        <dbReference type="Google" id="ProtNLM"/>
    </source>
</evidence>
<accession>H2C974</accession>
<dbReference type="AlphaFoldDB" id="H2C974"/>